<accession>A0A2M9Y7Q3</accession>
<dbReference type="EMBL" id="NPDR01000022">
    <property type="protein sequence ID" value="PJZ47473.1"/>
    <property type="molecule type" value="Genomic_DNA"/>
</dbReference>
<evidence type="ECO:0000313" key="1">
    <source>
        <dbReference type="EMBL" id="PJZ47473.1"/>
    </source>
</evidence>
<comment type="caution">
    <text evidence="1">The sequence shown here is derived from an EMBL/GenBank/DDBJ whole genome shotgun (WGS) entry which is preliminary data.</text>
</comment>
<proteinExistence type="predicted"/>
<protein>
    <submittedName>
        <fullName evidence="1">Uncharacterized protein</fullName>
    </submittedName>
</protein>
<reference evidence="1 2" key="1">
    <citation type="submission" date="2017-07" db="EMBL/GenBank/DDBJ databases">
        <title>Leptospira spp. isolated from tropical soils.</title>
        <authorList>
            <person name="Thibeaux R."/>
            <person name="Iraola G."/>
            <person name="Ferres I."/>
            <person name="Bierque E."/>
            <person name="Girault D."/>
            <person name="Soupe-Gilbert M.-E."/>
            <person name="Picardeau M."/>
            <person name="Goarant C."/>
        </authorList>
    </citation>
    <scope>NUCLEOTIDE SEQUENCE [LARGE SCALE GENOMIC DNA]</scope>
    <source>
        <strain evidence="1 2">FH4-C-A2</strain>
    </source>
</reference>
<gene>
    <name evidence="1" type="ORF">CH362_18995</name>
</gene>
<sequence length="125" mass="14632">MKLISNTPNFLFKRLRQDEVFINEITYLSVEEILLKVERAVIDQIDLYGLVATLSIKNKFPEDLYIQFKQFKDAFFLIFLEIAKNSIKPTYYAEEELALDTITSQEELQSANYSDYSVSHEFNNG</sequence>
<evidence type="ECO:0000313" key="2">
    <source>
        <dbReference type="Proteomes" id="UP000231926"/>
    </source>
</evidence>
<dbReference type="AlphaFoldDB" id="A0A2M9Y7Q3"/>
<keyword evidence="2" id="KW-1185">Reference proteome</keyword>
<dbReference type="Proteomes" id="UP000231926">
    <property type="component" value="Unassembled WGS sequence"/>
</dbReference>
<name>A0A2M9Y7Q3_9LEPT</name>
<organism evidence="1 2">
    <name type="scientific">Leptospira saintgironsiae</name>
    <dbReference type="NCBI Taxonomy" id="2023183"/>
    <lineage>
        <taxon>Bacteria</taxon>
        <taxon>Pseudomonadati</taxon>
        <taxon>Spirochaetota</taxon>
        <taxon>Spirochaetia</taxon>
        <taxon>Leptospirales</taxon>
        <taxon>Leptospiraceae</taxon>
        <taxon>Leptospira</taxon>
    </lineage>
</organism>